<dbReference type="GeneID" id="106671136"/>
<evidence type="ECO:0000256" key="2">
    <source>
        <dbReference type="ARBA" id="ARBA00023030"/>
    </source>
</evidence>
<dbReference type="AlphaFoldDB" id="A0A8I6TJX3"/>
<evidence type="ECO:0000313" key="6">
    <source>
        <dbReference type="Proteomes" id="UP000494040"/>
    </source>
</evidence>
<dbReference type="GO" id="GO:0070851">
    <property type="term" value="F:growth factor receptor binding"/>
    <property type="evidence" value="ECO:0007669"/>
    <property type="project" value="TreeGrafter"/>
</dbReference>
<evidence type="ECO:0000259" key="4">
    <source>
        <dbReference type="PROSITE" id="PS50278"/>
    </source>
</evidence>
<comment type="similarity">
    <text evidence="1">Belongs to the PDGF/VEGF growth factor family.</text>
</comment>
<accession>A0A8I6TJX3</accession>
<dbReference type="GO" id="GO:0005615">
    <property type="term" value="C:extracellular space"/>
    <property type="evidence" value="ECO:0007669"/>
    <property type="project" value="TreeGrafter"/>
</dbReference>
<dbReference type="Proteomes" id="UP000494040">
    <property type="component" value="Unassembled WGS sequence"/>
</dbReference>
<evidence type="ECO:0000313" key="5">
    <source>
        <dbReference type="EnsemblMetazoa" id="XP_014257471.1"/>
    </source>
</evidence>
<sequence>MYLLQQDINMNISAMGKQWSSGGRQWDRVALLSSHLSAAVEAAASSSYVLETSSSKMFYQFAWILSLVLFVTCTTNNSGFEEPSDGVTYLTSEEVAALGNITLLLAPPANCAIEKHEVSLRRHKDLSEVYFPRSTRIDRCGGSCVQPEIFICAPYETELVYYRVFIRRYLGGKKYSPPRTEFVSVVKHLKCGCTCRRKAKDCSPLQVYKESECACVCTNDDDKKKCLAESGTKYWNAQKCECNCLYKSDCVTGFSWNKHTCSCMPLLTRRTNYAAVPN</sequence>
<evidence type="ECO:0000256" key="3">
    <source>
        <dbReference type="ARBA" id="ARBA00023246"/>
    </source>
</evidence>
<keyword evidence="3" id="KW-0497">Mitogen</keyword>
<keyword evidence="6" id="KW-1185">Reference proteome</keyword>
<dbReference type="PROSITE" id="PS50278">
    <property type="entry name" value="PDGF_2"/>
    <property type="match status" value="1"/>
</dbReference>
<dbReference type="KEGG" id="clec:106671136"/>
<keyword evidence="2" id="KW-0339">Growth factor</keyword>
<dbReference type="GO" id="GO:0051781">
    <property type="term" value="P:positive regulation of cell division"/>
    <property type="evidence" value="ECO:0007669"/>
    <property type="project" value="UniProtKB-KW"/>
</dbReference>
<proteinExistence type="inferred from homology"/>
<dbReference type="GO" id="GO:0008083">
    <property type="term" value="F:growth factor activity"/>
    <property type="evidence" value="ECO:0007669"/>
    <property type="project" value="UniProtKB-KW"/>
</dbReference>
<dbReference type="PANTHER" id="PTHR11633:SF1">
    <property type="entry name" value="LD28763P"/>
    <property type="match status" value="1"/>
</dbReference>
<dbReference type="CTD" id="32876"/>
<dbReference type="GO" id="GO:0008284">
    <property type="term" value="P:positive regulation of cell population proliferation"/>
    <property type="evidence" value="ECO:0007669"/>
    <property type="project" value="TreeGrafter"/>
</dbReference>
<dbReference type="PANTHER" id="PTHR11633">
    <property type="entry name" value="PLATELET-DERIVED GROWTH FACTOR"/>
    <property type="match status" value="1"/>
</dbReference>
<dbReference type="GO" id="GO:0016020">
    <property type="term" value="C:membrane"/>
    <property type="evidence" value="ECO:0007669"/>
    <property type="project" value="InterPro"/>
</dbReference>
<protein>
    <recommendedName>
        <fullName evidence="4">Platelet-derived growth factor (PDGF) family profile domain-containing protein</fullName>
    </recommendedName>
</protein>
<name>A0A8I6TJX3_CIMLE</name>
<dbReference type="EnsemblMetazoa" id="XM_014401985.2">
    <property type="protein sequence ID" value="XP_014257471.1"/>
    <property type="gene ID" value="LOC106671136"/>
</dbReference>
<organism evidence="5 6">
    <name type="scientific">Cimex lectularius</name>
    <name type="common">Bed bug</name>
    <name type="synonym">Acanthia lectularia</name>
    <dbReference type="NCBI Taxonomy" id="79782"/>
    <lineage>
        <taxon>Eukaryota</taxon>
        <taxon>Metazoa</taxon>
        <taxon>Ecdysozoa</taxon>
        <taxon>Arthropoda</taxon>
        <taxon>Hexapoda</taxon>
        <taxon>Insecta</taxon>
        <taxon>Pterygota</taxon>
        <taxon>Neoptera</taxon>
        <taxon>Paraneoptera</taxon>
        <taxon>Hemiptera</taxon>
        <taxon>Heteroptera</taxon>
        <taxon>Panheteroptera</taxon>
        <taxon>Cimicomorpha</taxon>
        <taxon>Cimicidae</taxon>
        <taxon>Cimex</taxon>
    </lineage>
</organism>
<feature type="domain" description="Platelet-derived growth factor (PDGF) family profile" evidence="4">
    <location>
        <begin position="117"/>
        <end position="198"/>
    </location>
</feature>
<dbReference type="RefSeq" id="XP_014257471.1">
    <property type="nucleotide sequence ID" value="XM_014401985.2"/>
</dbReference>
<dbReference type="InterPro" id="IPR000072">
    <property type="entry name" value="PDGF/VEGF_dom"/>
</dbReference>
<reference evidence="5" key="1">
    <citation type="submission" date="2022-01" db="UniProtKB">
        <authorList>
            <consortium name="EnsemblMetazoa"/>
        </authorList>
    </citation>
    <scope>IDENTIFICATION</scope>
</reference>
<dbReference type="OrthoDB" id="8878063at2759"/>
<evidence type="ECO:0000256" key="1">
    <source>
        <dbReference type="ARBA" id="ARBA00006686"/>
    </source>
</evidence>
<dbReference type="SUPFAM" id="SSF57501">
    <property type="entry name" value="Cystine-knot cytokines"/>
    <property type="match status" value="1"/>
</dbReference>
<dbReference type="Gene3D" id="2.10.90.10">
    <property type="entry name" value="Cystine-knot cytokines"/>
    <property type="match status" value="1"/>
</dbReference>
<dbReference type="InterPro" id="IPR029034">
    <property type="entry name" value="Cystine-knot_cytokine"/>
</dbReference>